<dbReference type="InterPro" id="IPR046959">
    <property type="entry name" value="PRK1-6/SRF4-like"/>
</dbReference>
<keyword evidence="2" id="KW-0677">Repeat</keyword>
<evidence type="ECO:0000259" key="5">
    <source>
        <dbReference type="Pfam" id="PF08263"/>
    </source>
</evidence>
<name>A0AAV0GIP1_9ASTE</name>
<feature type="transmembrane region" description="Helical" evidence="3">
    <location>
        <begin position="190"/>
        <end position="209"/>
    </location>
</feature>
<keyword evidence="4" id="KW-0732">Signal</keyword>
<dbReference type="Proteomes" id="UP001152523">
    <property type="component" value="Unassembled WGS sequence"/>
</dbReference>
<organism evidence="7 8">
    <name type="scientific">Cuscuta epithymum</name>
    <dbReference type="NCBI Taxonomy" id="186058"/>
    <lineage>
        <taxon>Eukaryota</taxon>
        <taxon>Viridiplantae</taxon>
        <taxon>Streptophyta</taxon>
        <taxon>Embryophyta</taxon>
        <taxon>Tracheophyta</taxon>
        <taxon>Spermatophyta</taxon>
        <taxon>Magnoliopsida</taxon>
        <taxon>eudicotyledons</taxon>
        <taxon>Gunneridae</taxon>
        <taxon>Pentapetalae</taxon>
        <taxon>asterids</taxon>
        <taxon>lamiids</taxon>
        <taxon>Solanales</taxon>
        <taxon>Convolvulaceae</taxon>
        <taxon>Cuscuteae</taxon>
        <taxon>Cuscuta</taxon>
        <taxon>Cuscuta subgen. Cuscuta</taxon>
    </lineage>
</organism>
<keyword evidence="3" id="KW-1133">Transmembrane helix</keyword>
<feature type="domain" description="Leucine-rich repeat-containing N-terminal plant-type" evidence="5">
    <location>
        <begin position="25"/>
        <end position="70"/>
    </location>
</feature>
<evidence type="ECO:0000313" key="8">
    <source>
        <dbReference type="Proteomes" id="UP001152523"/>
    </source>
</evidence>
<keyword evidence="3" id="KW-0812">Transmembrane</keyword>
<dbReference type="InterPro" id="IPR013210">
    <property type="entry name" value="LRR_N_plant-typ"/>
</dbReference>
<feature type="chain" id="PRO_5044713557" description="Leucine-rich repeat-containing N-terminal plant-type domain-containing protein" evidence="4">
    <location>
        <begin position="23"/>
        <end position="234"/>
    </location>
</feature>
<keyword evidence="1" id="KW-0433">Leucine-rich repeat</keyword>
<dbReference type="AlphaFoldDB" id="A0AAV0GIP1"/>
<keyword evidence="8" id="KW-1185">Reference proteome</keyword>
<dbReference type="EMBL" id="CAMAPF010000037">
    <property type="protein sequence ID" value="CAH9081929.1"/>
    <property type="molecule type" value="Genomic_DNA"/>
</dbReference>
<gene>
    <name evidence="7" type="ORF">CEPIT_LOCUS43998</name>
    <name evidence="6" type="ORF">CEPIT_LOCUS7921</name>
</gene>
<dbReference type="InterPro" id="IPR032675">
    <property type="entry name" value="LRR_dom_sf"/>
</dbReference>
<dbReference type="InterPro" id="IPR001611">
    <property type="entry name" value="Leu-rich_rpt"/>
</dbReference>
<comment type="caution">
    <text evidence="7">The sequence shown here is derived from an EMBL/GenBank/DDBJ whole genome shotgun (WGS) entry which is preliminary data.</text>
</comment>
<dbReference type="PANTHER" id="PTHR48007:SF76">
    <property type="entry name" value="OS03G0145102 PROTEIN"/>
    <property type="match status" value="1"/>
</dbReference>
<dbReference type="Pfam" id="PF00560">
    <property type="entry name" value="LRR_1"/>
    <property type="match status" value="1"/>
</dbReference>
<proteinExistence type="predicted"/>
<evidence type="ECO:0000256" key="4">
    <source>
        <dbReference type="SAM" id="SignalP"/>
    </source>
</evidence>
<dbReference type="Gene3D" id="3.80.10.10">
    <property type="entry name" value="Ribonuclease Inhibitor"/>
    <property type="match status" value="1"/>
</dbReference>
<dbReference type="EMBL" id="CAMAPF010001139">
    <property type="protein sequence ID" value="CAH9147785.1"/>
    <property type="molecule type" value="Genomic_DNA"/>
</dbReference>
<evidence type="ECO:0000256" key="1">
    <source>
        <dbReference type="ARBA" id="ARBA00022614"/>
    </source>
</evidence>
<protein>
    <recommendedName>
        <fullName evidence="5">Leucine-rich repeat-containing N-terminal plant-type domain-containing protein</fullName>
    </recommendedName>
</protein>
<dbReference type="Pfam" id="PF08263">
    <property type="entry name" value="LRRNT_2"/>
    <property type="match status" value="1"/>
</dbReference>
<feature type="signal peptide" evidence="4">
    <location>
        <begin position="1"/>
        <end position="22"/>
    </location>
</feature>
<evidence type="ECO:0000313" key="6">
    <source>
        <dbReference type="EMBL" id="CAH9081929.1"/>
    </source>
</evidence>
<sequence length="234" mass="26081">MAMIHYFNKFLLLLLFQGVVSGGLKADKEALLDFATVVVPHSGHRRLQLMGWSHKKAAQICSSWLGVTCNPDRSRVAGLRLPRMGLAGAIPENTIRRLDALQTLNLQNNRLSGSIPPSLKRFPASSFRGKLFLCGPPLSHQCPPLHQHYIYAQPPSPSRSLLAHRLLLSQIPNSGPQTSPEAIKKPNKNVILIAVLGVVLACIAFFIMWRCHRKWKREKRERIKPVSEAPAPTN</sequence>
<evidence type="ECO:0000256" key="2">
    <source>
        <dbReference type="ARBA" id="ARBA00022737"/>
    </source>
</evidence>
<dbReference type="PANTHER" id="PTHR48007">
    <property type="entry name" value="LEUCINE-RICH REPEAT RECEPTOR-LIKE PROTEIN KINASE PXC1"/>
    <property type="match status" value="1"/>
</dbReference>
<accession>A0AAV0GIP1</accession>
<reference evidence="7" key="1">
    <citation type="submission" date="2022-07" db="EMBL/GenBank/DDBJ databases">
        <authorList>
            <person name="Macas J."/>
            <person name="Novak P."/>
            <person name="Neumann P."/>
        </authorList>
    </citation>
    <scope>NUCLEOTIDE SEQUENCE</scope>
</reference>
<evidence type="ECO:0000313" key="7">
    <source>
        <dbReference type="EMBL" id="CAH9147785.1"/>
    </source>
</evidence>
<keyword evidence="3" id="KW-0472">Membrane</keyword>
<evidence type="ECO:0000256" key="3">
    <source>
        <dbReference type="SAM" id="Phobius"/>
    </source>
</evidence>
<dbReference type="SUPFAM" id="SSF52058">
    <property type="entry name" value="L domain-like"/>
    <property type="match status" value="1"/>
</dbReference>